<evidence type="ECO:0000256" key="6">
    <source>
        <dbReference type="SAM" id="Phobius"/>
    </source>
</evidence>
<proteinExistence type="predicted"/>
<dbReference type="PATRIC" id="fig|1208921.3.peg.611"/>
<protein>
    <submittedName>
        <fullName evidence="7">Lipopolysaccharide export system permease protein</fullName>
    </submittedName>
</protein>
<feature type="transmembrane region" description="Helical" evidence="6">
    <location>
        <begin position="58"/>
        <end position="77"/>
    </location>
</feature>
<feature type="transmembrane region" description="Helical" evidence="6">
    <location>
        <begin position="281"/>
        <end position="298"/>
    </location>
</feature>
<organism evidence="7 8">
    <name type="scientific">Candidatus Kinetoplastidibacterium galati TCC219</name>
    <dbReference type="NCBI Taxonomy" id="1208921"/>
    <lineage>
        <taxon>Bacteria</taxon>
        <taxon>Pseudomonadati</taxon>
        <taxon>Pseudomonadota</taxon>
        <taxon>Betaproteobacteria</taxon>
        <taxon>Candidatus Kinetoplastidibacterium</taxon>
    </lineage>
</organism>
<dbReference type="KEGG" id="kga:ST1E_0051"/>
<comment type="subcellular location">
    <subcellularLocation>
        <location evidence="1">Cell membrane</location>
        <topology evidence="1">Multi-pass membrane protein</topology>
    </subcellularLocation>
</comment>
<sequence>MFNISYYLAKNNYRSFTIILLSLISLFTIFSLIETIESKDSSIISILYFQILSTPGRLYDLIPLSILIGTTLSINLLSKNNEWIVLNVSGISNIKLILVLWLINIPIVIFSLFLSEYLVPIAEIKNLNNQVIKGKRNNNQFDSGYWISDFKNTKNIIINIKNIIHNGEIEKITLYEFDENKKLSKIYFADHGQLIRKCLVLQNVTVKNINVPIFENLTNNPQKKYINTSFSKNLSYETNIDREFLVTSKLSTDRISMFELYRYKKRNKISILQERELYNKISYLLLLFTMIPVAANSIELTKSKNKTRIVETLITGITLFVTIKLLPIIGSFYNFPLIITLITSIFILTLSIYKVMKRENI</sequence>
<feature type="transmembrane region" description="Helical" evidence="6">
    <location>
        <begin position="335"/>
        <end position="353"/>
    </location>
</feature>
<evidence type="ECO:0000256" key="5">
    <source>
        <dbReference type="ARBA" id="ARBA00023136"/>
    </source>
</evidence>
<accession>M1MBY6</accession>
<dbReference type="PANTHER" id="PTHR33529">
    <property type="entry name" value="SLR0882 PROTEIN-RELATED"/>
    <property type="match status" value="1"/>
</dbReference>
<feature type="transmembrane region" description="Helical" evidence="6">
    <location>
        <begin position="98"/>
        <end position="119"/>
    </location>
</feature>
<dbReference type="Proteomes" id="UP000011658">
    <property type="component" value="Chromosome"/>
</dbReference>
<dbReference type="RefSeq" id="WP_015389804.1">
    <property type="nucleotide sequence ID" value="NC_020284.1"/>
</dbReference>
<dbReference type="GO" id="GO:0043190">
    <property type="term" value="C:ATP-binding cassette (ABC) transporter complex"/>
    <property type="evidence" value="ECO:0007669"/>
    <property type="project" value="TreeGrafter"/>
</dbReference>
<keyword evidence="8" id="KW-1185">Reference proteome</keyword>
<dbReference type="GO" id="GO:0015920">
    <property type="term" value="P:lipopolysaccharide transport"/>
    <property type="evidence" value="ECO:0007669"/>
    <property type="project" value="TreeGrafter"/>
</dbReference>
<evidence type="ECO:0000313" key="7">
    <source>
        <dbReference type="EMBL" id="AGF49320.1"/>
    </source>
</evidence>
<feature type="transmembrane region" description="Helical" evidence="6">
    <location>
        <begin position="12"/>
        <end position="33"/>
    </location>
</feature>
<dbReference type="STRING" id="1208921.ST1E_0051"/>
<evidence type="ECO:0000256" key="2">
    <source>
        <dbReference type="ARBA" id="ARBA00022475"/>
    </source>
</evidence>
<name>M1MBY6_9PROT</name>
<evidence type="ECO:0000256" key="3">
    <source>
        <dbReference type="ARBA" id="ARBA00022692"/>
    </source>
</evidence>
<dbReference type="OrthoDB" id="9776227at2"/>
<dbReference type="eggNOG" id="COG0795">
    <property type="taxonomic scope" value="Bacteria"/>
</dbReference>
<evidence type="ECO:0000313" key="8">
    <source>
        <dbReference type="Proteomes" id="UP000011658"/>
    </source>
</evidence>
<dbReference type="HOGENOM" id="CLU_766582_0_0_4"/>
<evidence type="ECO:0000256" key="4">
    <source>
        <dbReference type="ARBA" id="ARBA00022989"/>
    </source>
</evidence>
<keyword evidence="2" id="KW-1003">Cell membrane</keyword>
<dbReference type="EMBL" id="CP003806">
    <property type="protein sequence ID" value="AGF49320.1"/>
    <property type="molecule type" value="Genomic_DNA"/>
</dbReference>
<dbReference type="InterPro" id="IPR005495">
    <property type="entry name" value="LptG/LptF_permease"/>
</dbReference>
<keyword evidence="3 6" id="KW-0812">Transmembrane</keyword>
<gene>
    <name evidence="7" type="ORF">ST1E_0051</name>
</gene>
<keyword evidence="5 6" id="KW-0472">Membrane</keyword>
<dbReference type="PANTHER" id="PTHR33529:SF2">
    <property type="entry name" value="LIPOPOLYSACCHARIDE EXPORT SYSTEM PERMEASE PROTEIN LPTG"/>
    <property type="match status" value="1"/>
</dbReference>
<feature type="transmembrane region" description="Helical" evidence="6">
    <location>
        <begin position="310"/>
        <end position="329"/>
    </location>
</feature>
<dbReference type="Pfam" id="PF03739">
    <property type="entry name" value="LptF_LptG"/>
    <property type="match status" value="1"/>
</dbReference>
<dbReference type="AlphaFoldDB" id="M1MBY6"/>
<keyword evidence="4 6" id="KW-1133">Transmembrane helix</keyword>
<reference evidence="7 8" key="1">
    <citation type="journal article" date="2013" name="Genome Biol. Evol.">
        <title>Genome evolution and phylogenomic analysis of candidatus kinetoplastibacterium, the betaproteobacterial endosymbionts of strigomonas and angomonas.</title>
        <authorList>
            <person name="Alves J.M."/>
            <person name="Serrano M.G."/>
            <person name="Maia da Silva F."/>
            <person name="Voegtly L.J."/>
            <person name="Matveyev A.V."/>
            <person name="Teixeira M.M."/>
            <person name="Camargo E.P."/>
            <person name="Buck G.A."/>
        </authorList>
    </citation>
    <scope>NUCLEOTIDE SEQUENCE [LARGE SCALE GENOMIC DNA]</scope>
    <source>
        <strain evidence="7 8">TCC219</strain>
    </source>
</reference>
<evidence type="ECO:0000256" key="1">
    <source>
        <dbReference type="ARBA" id="ARBA00004651"/>
    </source>
</evidence>